<dbReference type="AlphaFoldDB" id="A0A0C2MU14"/>
<organism evidence="1 2">
    <name type="scientific">Thelohanellus kitauei</name>
    <name type="common">Myxosporean</name>
    <dbReference type="NCBI Taxonomy" id="669202"/>
    <lineage>
        <taxon>Eukaryota</taxon>
        <taxon>Metazoa</taxon>
        <taxon>Cnidaria</taxon>
        <taxon>Myxozoa</taxon>
        <taxon>Myxosporea</taxon>
        <taxon>Bivalvulida</taxon>
        <taxon>Platysporina</taxon>
        <taxon>Myxobolidae</taxon>
        <taxon>Thelohanellus</taxon>
    </lineage>
</organism>
<accession>A0A0C2MU14</accession>
<name>A0A0C2MU14_THEKT</name>
<sequence length="166" mass="18802">MSQTCAPVNYLHALQNIHDTYCRQSDEYCQPLASTIERGFILADNCLINSLDIAQIRKMPKKVKDLLSNSITTISSDRSEHMEITISNGFRHGPLYSHLCKIERIGGNCLKLDSSTQGKNTIAPASGLNQISIFLERFSFYDNHIRNFCKHVEMRNNTKKCVPDPP</sequence>
<proteinExistence type="predicted"/>
<protein>
    <submittedName>
        <fullName evidence="1">Uncharacterized protein</fullName>
    </submittedName>
</protein>
<reference evidence="1 2" key="1">
    <citation type="journal article" date="2014" name="Genome Biol. Evol.">
        <title>The genome of the myxosporean Thelohanellus kitauei shows adaptations to nutrient acquisition within its fish host.</title>
        <authorList>
            <person name="Yang Y."/>
            <person name="Xiong J."/>
            <person name="Zhou Z."/>
            <person name="Huo F."/>
            <person name="Miao W."/>
            <person name="Ran C."/>
            <person name="Liu Y."/>
            <person name="Zhang J."/>
            <person name="Feng J."/>
            <person name="Wang M."/>
            <person name="Wang M."/>
            <person name="Wang L."/>
            <person name="Yao B."/>
        </authorList>
    </citation>
    <scope>NUCLEOTIDE SEQUENCE [LARGE SCALE GENOMIC DNA]</scope>
    <source>
        <strain evidence="1">Wuqing</strain>
    </source>
</reference>
<evidence type="ECO:0000313" key="2">
    <source>
        <dbReference type="Proteomes" id="UP000031668"/>
    </source>
</evidence>
<gene>
    <name evidence="1" type="ORF">RF11_00811</name>
</gene>
<comment type="caution">
    <text evidence="1">The sequence shown here is derived from an EMBL/GenBank/DDBJ whole genome shotgun (WGS) entry which is preliminary data.</text>
</comment>
<dbReference type="Proteomes" id="UP000031668">
    <property type="component" value="Unassembled WGS sequence"/>
</dbReference>
<keyword evidence="2" id="KW-1185">Reference proteome</keyword>
<evidence type="ECO:0000313" key="1">
    <source>
        <dbReference type="EMBL" id="KII65167.1"/>
    </source>
</evidence>
<dbReference type="EMBL" id="JWZT01003974">
    <property type="protein sequence ID" value="KII65167.1"/>
    <property type="molecule type" value="Genomic_DNA"/>
</dbReference>